<feature type="transmembrane region" description="Helical" evidence="7">
    <location>
        <begin position="70"/>
        <end position="99"/>
    </location>
</feature>
<dbReference type="GO" id="GO:0005886">
    <property type="term" value="C:plasma membrane"/>
    <property type="evidence" value="ECO:0007669"/>
    <property type="project" value="UniProtKB-SubCell"/>
</dbReference>
<protein>
    <submittedName>
        <fullName evidence="9">Sugar ABC transporter permease</fullName>
    </submittedName>
</protein>
<keyword evidence="4 7" id="KW-0812">Transmembrane</keyword>
<keyword evidence="6 7" id="KW-0472">Membrane</keyword>
<reference evidence="9 10" key="1">
    <citation type="submission" date="2019-03" db="EMBL/GenBank/DDBJ databases">
        <title>Draft genome sequences of novel Actinobacteria.</title>
        <authorList>
            <person name="Sahin N."/>
            <person name="Ay H."/>
            <person name="Saygin H."/>
        </authorList>
    </citation>
    <scope>NUCLEOTIDE SEQUENCE [LARGE SCALE GENOMIC DNA]</scope>
    <source>
        <strain evidence="9 10">JCM 30547</strain>
    </source>
</reference>
<organism evidence="9 10">
    <name type="scientific">Kribbella albertanoniae</name>
    <dbReference type="NCBI Taxonomy" id="1266829"/>
    <lineage>
        <taxon>Bacteria</taxon>
        <taxon>Bacillati</taxon>
        <taxon>Actinomycetota</taxon>
        <taxon>Actinomycetes</taxon>
        <taxon>Propionibacteriales</taxon>
        <taxon>Kribbellaceae</taxon>
        <taxon>Kribbella</taxon>
    </lineage>
</organism>
<dbReference type="GO" id="GO:0055085">
    <property type="term" value="P:transmembrane transport"/>
    <property type="evidence" value="ECO:0007669"/>
    <property type="project" value="InterPro"/>
</dbReference>
<dbReference type="CDD" id="cd06261">
    <property type="entry name" value="TM_PBP2"/>
    <property type="match status" value="1"/>
</dbReference>
<dbReference type="Proteomes" id="UP000295075">
    <property type="component" value="Unassembled WGS sequence"/>
</dbReference>
<evidence type="ECO:0000256" key="6">
    <source>
        <dbReference type="ARBA" id="ARBA00023136"/>
    </source>
</evidence>
<dbReference type="EMBL" id="SMKA01000002">
    <property type="protein sequence ID" value="TDC35468.1"/>
    <property type="molecule type" value="Genomic_DNA"/>
</dbReference>
<dbReference type="PANTHER" id="PTHR30193">
    <property type="entry name" value="ABC TRANSPORTER PERMEASE PROTEIN"/>
    <property type="match status" value="1"/>
</dbReference>
<comment type="subcellular location">
    <subcellularLocation>
        <location evidence="1 7">Cell membrane</location>
        <topology evidence="1 7">Multi-pass membrane protein</topology>
    </subcellularLocation>
</comment>
<keyword evidence="10" id="KW-1185">Reference proteome</keyword>
<comment type="similarity">
    <text evidence="7">Belongs to the binding-protein-dependent transport system permease family.</text>
</comment>
<dbReference type="InterPro" id="IPR000515">
    <property type="entry name" value="MetI-like"/>
</dbReference>
<dbReference type="InterPro" id="IPR051393">
    <property type="entry name" value="ABC_transporter_permease"/>
</dbReference>
<feature type="transmembrane region" description="Helical" evidence="7">
    <location>
        <begin position="20"/>
        <end position="43"/>
    </location>
</feature>
<gene>
    <name evidence="9" type="ORF">E1261_00975</name>
</gene>
<feature type="transmembrane region" description="Helical" evidence="7">
    <location>
        <begin position="210"/>
        <end position="229"/>
    </location>
</feature>
<evidence type="ECO:0000259" key="8">
    <source>
        <dbReference type="PROSITE" id="PS50928"/>
    </source>
</evidence>
<accession>A0A4R4QIH0</accession>
<dbReference type="Gene3D" id="1.10.3720.10">
    <property type="entry name" value="MetI-like"/>
    <property type="match status" value="1"/>
</dbReference>
<evidence type="ECO:0000256" key="3">
    <source>
        <dbReference type="ARBA" id="ARBA00022475"/>
    </source>
</evidence>
<dbReference type="Pfam" id="PF00528">
    <property type="entry name" value="BPD_transp_1"/>
    <property type="match status" value="1"/>
</dbReference>
<feature type="transmembrane region" description="Helical" evidence="7">
    <location>
        <begin position="111"/>
        <end position="131"/>
    </location>
</feature>
<feature type="transmembrane region" description="Helical" evidence="7">
    <location>
        <begin position="158"/>
        <end position="181"/>
    </location>
</feature>
<dbReference type="RefSeq" id="WP_132400217.1">
    <property type="nucleotide sequence ID" value="NZ_SMKA01000002.1"/>
</dbReference>
<proteinExistence type="inferred from homology"/>
<evidence type="ECO:0000256" key="4">
    <source>
        <dbReference type="ARBA" id="ARBA00022692"/>
    </source>
</evidence>
<feature type="transmembrane region" description="Helical" evidence="7">
    <location>
        <begin position="268"/>
        <end position="288"/>
    </location>
</feature>
<dbReference type="SUPFAM" id="SSF161098">
    <property type="entry name" value="MetI-like"/>
    <property type="match status" value="1"/>
</dbReference>
<name>A0A4R4QIH0_9ACTN</name>
<evidence type="ECO:0000313" key="10">
    <source>
        <dbReference type="Proteomes" id="UP000295075"/>
    </source>
</evidence>
<evidence type="ECO:0000256" key="1">
    <source>
        <dbReference type="ARBA" id="ARBA00004651"/>
    </source>
</evidence>
<keyword evidence="2 7" id="KW-0813">Transport</keyword>
<evidence type="ECO:0000313" key="9">
    <source>
        <dbReference type="EMBL" id="TDC35468.1"/>
    </source>
</evidence>
<dbReference type="InterPro" id="IPR035906">
    <property type="entry name" value="MetI-like_sf"/>
</dbReference>
<evidence type="ECO:0000256" key="5">
    <source>
        <dbReference type="ARBA" id="ARBA00022989"/>
    </source>
</evidence>
<feature type="domain" description="ABC transmembrane type-1" evidence="8">
    <location>
        <begin position="74"/>
        <end position="285"/>
    </location>
</feature>
<keyword evidence="3" id="KW-1003">Cell membrane</keyword>
<dbReference type="PANTHER" id="PTHR30193:SF41">
    <property type="entry name" value="DIACETYLCHITOBIOSE UPTAKE SYSTEM PERMEASE PROTEIN NGCF"/>
    <property type="match status" value="1"/>
</dbReference>
<dbReference type="PROSITE" id="PS50928">
    <property type="entry name" value="ABC_TM1"/>
    <property type="match status" value="1"/>
</dbReference>
<evidence type="ECO:0000256" key="2">
    <source>
        <dbReference type="ARBA" id="ARBA00022448"/>
    </source>
</evidence>
<sequence length="298" mass="31662">MPADRPRKRLGPAAGDIAMLAPALALVLVFILVPIGIAGYLSLTDWDGFTPRPEFIGWENYRRIFDDEPLVQAAVVTLVIAVVGTLFANALGLGLALLVDGPGRFKAVARGALFYPYIIGAVIIGFLWSAILGSNGAVNSVLHALGGTGIPFLAEPTWAIISLVLVIIWANFGVTMVLYLAGLQTLPGELMEAALIDGANAWQTFWRVKFALLAPVVTINLVLTMISLLRTYELVLALTAGGPAGTTQTITYYILTISFANGKLGYGAAQAVLLMVVILVVTVALTAMRRRAERDVAA</sequence>
<keyword evidence="5 7" id="KW-1133">Transmembrane helix</keyword>
<comment type="caution">
    <text evidence="9">The sequence shown here is derived from an EMBL/GenBank/DDBJ whole genome shotgun (WGS) entry which is preliminary data.</text>
</comment>
<dbReference type="OrthoDB" id="34224at2"/>
<dbReference type="AlphaFoldDB" id="A0A4R4QIH0"/>
<evidence type="ECO:0000256" key="7">
    <source>
        <dbReference type="RuleBase" id="RU363032"/>
    </source>
</evidence>